<accession>A0ABS2BI04</accession>
<feature type="domain" description="Flagellar hook-length control protein-like C-terminal" evidence="2">
    <location>
        <begin position="244"/>
        <end position="323"/>
    </location>
</feature>
<evidence type="ECO:0000313" key="3">
    <source>
        <dbReference type="EMBL" id="MBM3114713.1"/>
    </source>
</evidence>
<keyword evidence="4" id="KW-1185">Reference proteome</keyword>
<keyword evidence="3" id="KW-0282">Flagellum</keyword>
<dbReference type="InterPro" id="IPR021136">
    <property type="entry name" value="Flagellar_hook_control-like_C"/>
</dbReference>
<keyword evidence="3" id="KW-0969">Cilium</keyword>
<evidence type="ECO:0000259" key="2">
    <source>
        <dbReference type="Pfam" id="PF02120"/>
    </source>
</evidence>
<gene>
    <name evidence="3" type="ORF">JMJ54_02620</name>
</gene>
<dbReference type="PANTHER" id="PTHR37533">
    <property type="entry name" value="FLAGELLAR HOOK-LENGTH CONTROL PROTEIN"/>
    <property type="match status" value="1"/>
</dbReference>
<dbReference type="Gene3D" id="3.30.750.140">
    <property type="match status" value="1"/>
</dbReference>
<dbReference type="PANTHER" id="PTHR37533:SF2">
    <property type="entry name" value="FLAGELLAR HOOK-LENGTH CONTROL PROTEIN"/>
    <property type="match status" value="1"/>
</dbReference>
<sequence length="362" mass="36370">MMPLSALLSNALSGKPPVAKPDAPAPAAPVEDAVSAVFGLALAGLGLQQGQPADSGMPEGDKGDALQTDQPLAGQGLLAALGSMNPPLPALDEATKPDVPAGSALLGAAMMQAPVLPASLSPMVMSASSGRAMQPAAPGVVQQAGQPSPFVAETVAGDAAARDQAAIRTAGAVDRPQAAAGIAAAFSGIADDVKERPAAAMPSLQPATGVAGASDTAAVHAPAAPKAAVQTQQAGQQLLAALGDRISVQTRHGIENTTIRLDPPLLGSIEIAIRREGGALQVRLSASNAEVVQQLHGISDNLRQDLGSRQYTQVAVTVADGGRGSDRNDGRSQRDDAPWQQRPGRALAEAGDDERSAAFRLG</sequence>
<dbReference type="InterPro" id="IPR052563">
    <property type="entry name" value="FliK"/>
</dbReference>
<dbReference type="Pfam" id="PF02120">
    <property type="entry name" value="Flg_hook"/>
    <property type="match status" value="1"/>
</dbReference>
<dbReference type="RefSeq" id="WP_203536386.1">
    <property type="nucleotide sequence ID" value="NZ_JAESND010000001.1"/>
</dbReference>
<keyword evidence="3" id="KW-0966">Cell projection</keyword>
<feature type="region of interest" description="Disordered" evidence="1">
    <location>
        <begin position="49"/>
        <end position="69"/>
    </location>
</feature>
<feature type="compositionally biased region" description="Basic and acidic residues" evidence="1">
    <location>
        <begin position="323"/>
        <end position="337"/>
    </location>
</feature>
<protein>
    <submittedName>
        <fullName evidence="3">Flagellar hook-length control protein FliK</fullName>
    </submittedName>
</protein>
<name>A0ABS2BI04_9NEIS</name>
<reference evidence="3 4" key="1">
    <citation type="submission" date="2021-01" db="EMBL/GenBank/DDBJ databases">
        <title>Draft Genome Sequence and Polyhydroxyalkanoate Biosynthetic Potential of Jeongeupia naejangsanensis Type Strain DSM 24253.</title>
        <authorList>
            <person name="Turrini P."/>
            <person name="Artuso I."/>
            <person name="Lugli G.A."/>
            <person name="Frangipani E."/>
            <person name="Ventura M."/>
            <person name="Visca P."/>
        </authorList>
    </citation>
    <scope>NUCLEOTIDE SEQUENCE [LARGE SCALE GENOMIC DNA]</scope>
    <source>
        <strain evidence="3 4">DSM 24253</strain>
    </source>
</reference>
<feature type="compositionally biased region" description="Basic and acidic residues" evidence="1">
    <location>
        <begin position="353"/>
        <end position="362"/>
    </location>
</feature>
<feature type="region of interest" description="Disordered" evidence="1">
    <location>
        <begin position="320"/>
        <end position="362"/>
    </location>
</feature>
<dbReference type="Proteomes" id="UP000809431">
    <property type="component" value="Unassembled WGS sequence"/>
</dbReference>
<dbReference type="InterPro" id="IPR038610">
    <property type="entry name" value="FliK-like_C_sf"/>
</dbReference>
<proteinExistence type="predicted"/>
<evidence type="ECO:0000256" key="1">
    <source>
        <dbReference type="SAM" id="MobiDB-lite"/>
    </source>
</evidence>
<comment type="caution">
    <text evidence="3">The sequence shown here is derived from an EMBL/GenBank/DDBJ whole genome shotgun (WGS) entry which is preliminary data.</text>
</comment>
<evidence type="ECO:0000313" key="4">
    <source>
        <dbReference type="Proteomes" id="UP000809431"/>
    </source>
</evidence>
<dbReference type="EMBL" id="JAESND010000001">
    <property type="protein sequence ID" value="MBM3114713.1"/>
    <property type="molecule type" value="Genomic_DNA"/>
</dbReference>
<dbReference type="CDD" id="cd17470">
    <property type="entry name" value="T3SS_Flik_C"/>
    <property type="match status" value="1"/>
</dbReference>
<organism evidence="3 4">
    <name type="scientific">Jeongeupia naejangsanensis</name>
    <dbReference type="NCBI Taxonomy" id="613195"/>
    <lineage>
        <taxon>Bacteria</taxon>
        <taxon>Pseudomonadati</taxon>
        <taxon>Pseudomonadota</taxon>
        <taxon>Betaproteobacteria</taxon>
        <taxon>Neisseriales</taxon>
        <taxon>Chitinibacteraceae</taxon>
        <taxon>Jeongeupia</taxon>
    </lineage>
</organism>